<dbReference type="Pfam" id="PF03601">
    <property type="entry name" value="Cons_hypoth698"/>
    <property type="match status" value="1"/>
</dbReference>
<sequence>MPTPNTTDPAPAPPETPSAAAPPGATRRGRIARLLPGLALSLLAAVVAIMFSRAVPQASPALVAILLGAALTNLAPLPPALRPGLALASRTVLRLGIVLLGLQLAVGDILALGPRAIVLVVAVVSLGVAAGALAGRMMRLGSAQSLLVACGMSICGAAAVAAVRDSLAPTPRPGEDAQAARERLDAETGTAVALVVALGTLMIPLLPLAAAALSLPEGVAGIWTGASVPEVAQVVAVGSVLGPQALKIAVVVKLGRVVLLAPLIALVTARTRREAREAGSTTAAPPLVPLFVLGFLAAVAVRSFGFIPEAAVAVSSQVASLLLAAAMFALGTGLRRDVLRTAAGRPLLLALAVLGLVTALSLVGAFAIA</sequence>
<evidence type="ECO:0000256" key="4">
    <source>
        <dbReference type="ARBA" id="ARBA00022692"/>
    </source>
</evidence>
<evidence type="ECO:0000313" key="10">
    <source>
        <dbReference type="Proteomes" id="UP000195981"/>
    </source>
</evidence>
<evidence type="ECO:0000256" key="6">
    <source>
        <dbReference type="ARBA" id="ARBA00023136"/>
    </source>
</evidence>
<feature type="transmembrane region" description="Helical" evidence="8">
    <location>
        <begin position="287"/>
        <end position="307"/>
    </location>
</feature>
<comment type="subcellular location">
    <subcellularLocation>
        <location evidence="1">Cell membrane</location>
        <topology evidence="1">Multi-pass membrane protein</topology>
    </subcellularLocation>
</comment>
<keyword evidence="6 8" id="KW-0472">Membrane</keyword>
<keyword evidence="4 8" id="KW-0812">Transmembrane</keyword>
<gene>
    <name evidence="9" type="ORF">FM110_10755</name>
</gene>
<dbReference type="Proteomes" id="UP000195981">
    <property type="component" value="Unassembled WGS sequence"/>
</dbReference>
<feature type="transmembrane region" description="Helical" evidence="8">
    <location>
        <begin position="313"/>
        <end position="334"/>
    </location>
</feature>
<feature type="transmembrane region" description="Helical" evidence="8">
    <location>
        <begin position="92"/>
        <end position="110"/>
    </location>
</feature>
<evidence type="ECO:0000256" key="3">
    <source>
        <dbReference type="ARBA" id="ARBA00022475"/>
    </source>
</evidence>
<dbReference type="InterPro" id="IPR018383">
    <property type="entry name" value="UPF0324_pro"/>
</dbReference>
<organism evidence="9 10">
    <name type="scientific">Brachybacterium nesterenkovii</name>
    <dbReference type="NCBI Taxonomy" id="47847"/>
    <lineage>
        <taxon>Bacteria</taxon>
        <taxon>Bacillati</taxon>
        <taxon>Actinomycetota</taxon>
        <taxon>Actinomycetes</taxon>
        <taxon>Micrococcales</taxon>
        <taxon>Dermabacteraceae</taxon>
        <taxon>Brachybacterium</taxon>
    </lineage>
</organism>
<evidence type="ECO:0000256" key="8">
    <source>
        <dbReference type="SAM" id="Phobius"/>
    </source>
</evidence>
<feature type="transmembrane region" description="Helical" evidence="8">
    <location>
        <begin position="248"/>
        <end position="267"/>
    </location>
</feature>
<feature type="transmembrane region" description="Helical" evidence="8">
    <location>
        <begin position="34"/>
        <end position="55"/>
    </location>
</feature>
<dbReference type="PANTHER" id="PTHR30106:SF2">
    <property type="entry name" value="UPF0324 INNER MEMBRANE PROTEIN YEIH"/>
    <property type="match status" value="1"/>
</dbReference>
<keyword evidence="10" id="KW-1185">Reference proteome</keyword>
<evidence type="ECO:0000313" key="9">
    <source>
        <dbReference type="EMBL" id="SLM93981.1"/>
    </source>
</evidence>
<reference evidence="9 10" key="1">
    <citation type="submission" date="2017-02" db="EMBL/GenBank/DDBJ databases">
        <authorList>
            <person name="Peterson S.W."/>
        </authorList>
    </citation>
    <scope>NUCLEOTIDE SEQUENCE [LARGE SCALE GENOMIC DNA]</scope>
    <source>
        <strain evidence="9 10">CIP104813</strain>
    </source>
</reference>
<dbReference type="RefSeq" id="WP_234992292.1">
    <property type="nucleotide sequence ID" value="NZ_FWFG01000093.1"/>
</dbReference>
<accession>A0A1X6X4T8</accession>
<dbReference type="EMBL" id="FWFG01000093">
    <property type="protein sequence ID" value="SLM93981.1"/>
    <property type="molecule type" value="Genomic_DNA"/>
</dbReference>
<dbReference type="PANTHER" id="PTHR30106">
    <property type="entry name" value="INNER MEMBRANE PROTEIN YEIH-RELATED"/>
    <property type="match status" value="1"/>
</dbReference>
<dbReference type="AlphaFoldDB" id="A0A1X6X4T8"/>
<evidence type="ECO:0000256" key="7">
    <source>
        <dbReference type="SAM" id="MobiDB-lite"/>
    </source>
</evidence>
<proteinExistence type="inferred from homology"/>
<keyword evidence="3" id="KW-1003">Cell membrane</keyword>
<evidence type="ECO:0000256" key="2">
    <source>
        <dbReference type="ARBA" id="ARBA00007977"/>
    </source>
</evidence>
<evidence type="ECO:0000256" key="5">
    <source>
        <dbReference type="ARBA" id="ARBA00022989"/>
    </source>
</evidence>
<keyword evidence="5 8" id="KW-1133">Transmembrane helix</keyword>
<comment type="similarity">
    <text evidence="2">Belongs to the UPF0324 family.</text>
</comment>
<name>A0A1X6X4T8_9MICO</name>
<feature type="region of interest" description="Disordered" evidence="7">
    <location>
        <begin position="1"/>
        <end position="25"/>
    </location>
</feature>
<feature type="transmembrane region" description="Helical" evidence="8">
    <location>
        <begin position="61"/>
        <end position="80"/>
    </location>
</feature>
<evidence type="ECO:0000256" key="1">
    <source>
        <dbReference type="ARBA" id="ARBA00004651"/>
    </source>
</evidence>
<feature type="transmembrane region" description="Helical" evidence="8">
    <location>
        <begin position="116"/>
        <end position="134"/>
    </location>
</feature>
<dbReference type="GO" id="GO:0005886">
    <property type="term" value="C:plasma membrane"/>
    <property type="evidence" value="ECO:0007669"/>
    <property type="project" value="UniProtKB-SubCell"/>
</dbReference>
<protein>
    <submittedName>
        <fullName evidence="9">Putative membrane protein YeiH</fullName>
    </submittedName>
</protein>
<feature type="transmembrane region" description="Helical" evidence="8">
    <location>
        <begin position="346"/>
        <end position="368"/>
    </location>
</feature>
<feature type="transmembrane region" description="Helical" evidence="8">
    <location>
        <begin position="191"/>
        <end position="213"/>
    </location>
</feature>